<name>A0ABP4XUD8_9ACTN</name>
<evidence type="ECO:0000313" key="3">
    <source>
        <dbReference type="Proteomes" id="UP001500218"/>
    </source>
</evidence>
<dbReference type="Proteomes" id="UP001500218">
    <property type="component" value="Unassembled WGS sequence"/>
</dbReference>
<evidence type="ECO:0000256" key="1">
    <source>
        <dbReference type="SAM" id="MobiDB-lite"/>
    </source>
</evidence>
<dbReference type="EMBL" id="BAAALT010000038">
    <property type="protein sequence ID" value="GAA1794989.1"/>
    <property type="molecule type" value="Genomic_DNA"/>
</dbReference>
<feature type="region of interest" description="Disordered" evidence="1">
    <location>
        <begin position="12"/>
        <end position="52"/>
    </location>
</feature>
<protein>
    <recommendedName>
        <fullName evidence="4">NurA domain-containing protein</fullName>
    </recommendedName>
</protein>
<dbReference type="SUPFAM" id="SSF53098">
    <property type="entry name" value="Ribonuclease H-like"/>
    <property type="match status" value="1"/>
</dbReference>
<dbReference type="InterPro" id="IPR012337">
    <property type="entry name" value="RNaseH-like_sf"/>
</dbReference>
<reference evidence="3" key="1">
    <citation type="journal article" date="2019" name="Int. J. Syst. Evol. Microbiol.">
        <title>The Global Catalogue of Microorganisms (GCM) 10K type strain sequencing project: providing services to taxonomists for standard genome sequencing and annotation.</title>
        <authorList>
            <consortium name="The Broad Institute Genomics Platform"/>
            <consortium name="The Broad Institute Genome Sequencing Center for Infectious Disease"/>
            <person name="Wu L."/>
            <person name="Ma J."/>
        </authorList>
    </citation>
    <scope>NUCLEOTIDE SEQUENCE [LARGE SCALE GENOMIC DNA]</scope>
    <source>
        <strain evidence="3">JCM 13250</strain>
    </source>
</reference>
<organism evidence="2 3">
    <name type="scientific">Luedemannella flava</name>
    <dbReference type="NCBI Taxonomy" id="349316"/>
    <lineage>
        <taxon>Bacteria</taxon>
        <taxon>Bacillati</taxon>
        <taxon>Actinomycetota</taxon>
        <taxon>Actinomycetes</taxon>
        <taxon>Micromonosporales</taxon>
        <taxon>Micromonosporaceae</taxon>
        <taxon>Luedemannella</taxon>
    </lineage>
</organism>
<evidence type="ECO:0008006" key="4">
    <source>
        <dbReference type="Google" id="ProtNLM"/>
    </source>
</evidence>
<comment type="caution">
    <text evidence="2">The sequence shown here is derived from an EMBL/GenBank/DDBJ whole genome shotgun (WGS) entry which is preliminary data.</text>
</comment>
<sequence length="331" mass="35722">MSGVRVHVEAWDPRYGANTEGGDGTGPEAASAEEVDPAAELPPEAWQPLAPPPDLRAPDVVLLVDGVRRIDAHMWVEESESSLQPCLAASYAAGVVRCDLRRGAAEVAGARIVRGLFTPSPLLEDLTTTAAQYVVKRVGVRDPGKLANSVLPHLRALEVDVSREQRADVGAEHDLLVVDGPLEDRGALPRAIGYVKTHRRTYLPPTLATVITRIRPGQRTPYFSVGTRWRQYSWYLRLPGPVGSPWAGIVRVECSAELTRAEVTHLADLSAVTLPRLASTSYKDPRAPQNLVPIAGLEKKLRAMLGNAQLLHRALQSAVAAGNRAAPPETP</sequence>
<proteinExistence type="predicted"/>
<keyword evidence="3" id="KW-1185">Reference proteome</keyword>
<feature type="compositionally biased region" description="Low complexity" evidence="1">
    <location>
        <begin position="38"/>
        <end position="48"/>
    </location>
</feature>
<evidence type="ECO:0000313" key="2">
    <source>
        <dbReference type="EMBL" id="GAA1794989.1"/>
    </source>
</evidence>
<accession>A0ABP4XUD8</accession>
<gene>
    <name evidence="2" type="ORF">GCM10009682_15910</name>
</gene>